<dbReference type="SUPFAM" id="SSF52540">
    <property type="entry name" value="P-loop containing nucleoside triphosphate hydrolases"/>
    <property type="match status" value="1"/>
</dbReference>
<dbReference type="InterPro" id="IPR011604">
    <property type="entry name" value="PDDEXK-like_dom_sf"/>
</dbReference>
<keyword evidence="5" id="KW-0347">Helicase</keyword>
<evidence type="ECO:0000256" key="10">
    <source>
        <dbReference type="SAM" id="MobiDB-lite"/>
    </source>
</evidence>
<dbReference type="GO" id="GO:0006281">
    <property type="term" value="P:DNA repair"/>
    <property type="evidence" value="ECO:0007669"/>
    <property type="project" value="UniProtKB-KW"/>
</dbReference>
<keyword evidence="6" id="KW-0269">Exonuclease</keyword>
<evidence type="ECO:0000313" key="12">
    <source>
        <dbReference type="EMBL" id="MBA9087497.1"/>
    </source>
</evidence>
<keyword evidence="4" id="KW-0378">Hydrolase</keyword>
<dbReference type="Gene3D" id="3.90.320.10">
    <property type="match status" value="1"/>
</dbReference>
<dbReference type="Pfam" id="PF12705">
    <property type="entry name" value="PDDEXK_1"/>
    <property type="match status" value="1"/>
</dbReference>
<protein>
    <submittedName>
        <fullName evidence="12">Phage nucleotide-binding protein</fullName>
    </submittedName>
</protein>
<dbReference type="GO" id="GO:0004527">
    <property type="term" value="F:exonuclease activity"/>
    <property type="evidence" value="ECO:0007669"/>
    <property type="project" value="UniProtKB-KW"/>
</dbReference>
<keyword evidence="7" id="KW-0067">ATP-binding</keyword>
<dbReference type="GO" id="GO:0004386">
    <property type="term" value="F:helicase activity"/>
    <property type="evidence" value="ECO:0007669"/>
    <property type="project" value="UniProtKB-KW"/>
</dbReference>
<sequence length="595" mass="68530">MRYIDDLLTLPPDNADHPLIIGQAVHTGIEKDVQTAIQEYYMSYPVITDRHIEEAMKLEKVIPKAKLLIPEGEFEVKIDNEHFVGYIDLLAPATAFERGVEIPNQFDLYDFKYSNNVSNYRKSKQLHLYKYFWEKANPGKFIRNMYFLFVPKTSIRQKKTEDLHQFRKRIESELDKLEPNLVSIEYDPSQVIEFMLDVKNVLEASEFPKNESFLCNYCEYQDYCLKGWDYMLLPKNERRNIEKIEKKVIWMYGSPFSGKTTFANQFPDPLMLNTDGNIKFVDAPFIPIKDQVSVEGRMTKRKLAWDTFKDVIAELEKKQNDFKTIIVDLLEDTYEHCRLFMYDQMGISHESDDSFRAWDKVRTEFLSTLKKLMALDYENIILISHEDTSKDITKKGGDKITAIKPNLQEKTANKVAGMVDIVARVIADGEIRTLSFKTNEVVFGGGRLTASTNEIQLDYAAFLEVYEEANKNAVAKLKGKEATKPSDKATEGRKPRGKANTAPETEEATATENQAPDAASEPEVDAKSEAETEEQDVEQEQQEEPKTRTRSRKPRGEEKASDEAEQSEQSEQAEQAEQTEQAEAPKTRTRRKRGE</sequence>
<evidence type="ECO:0000256" key="6">
    <source>
        <dbReference type="ARBA" id="ARBA00022839"/>
    </source>
</evidence>
<gene>
    <name evidence="12" type="ORF">FHR92_003982</name>
</gene>
<dbReference type="InterPro" id="IPR038726">
    <property type="entry name" value="PDDEXK_AddAB-type"/>
</dbReference>
<evidence type="ECO:0000313" key="13">
    <source>
        <dbReference type="Proteomes" id="UP000567067"/>
    </source>
</evidence>
<dbReference type="Proteomes" id="UP000567067">
    <property type="component" value="Unassembled WGS sequence"/>
</dbReference>
<dbReference type="AlphaFoldDB" id="A0A7W3XT84"/>
<organism evidence="12 13">
    <name type="scientific">Fontibacillus solani</name>
    <dbReference type="NCBI Taxonomy" id="1572857"/>
    <lineage>
        <taxon>Bacteria</taxon>
        <taxon>Bacillati</taxon>
        <taxon>Bacillota</taxon>
        <taxon>Bacilli</taxon>
        <taxon>Bacillales</taxon>
        <taxon>Paenibacillaceae</taxon>
        <taxon>Fontibacillus</taxon>
    </lineage>
</organism>
<dbReference type="EMBL" id="JACJIP010000031">
    <property type="protein sequence ID" value="MBA9087497.1"/>
    <property type="molecule type" value="Genomic_DNA"/>
</dbReference>
<evidence type="ECO:0000259" key="11">
    <source>
        <dbReference type="Pfam" id="PF12705"/>
    </source>
</evidence>
<dbReference type="GO" id="GO:0003677">
    <property type="term" value="F:DNA binding"/>
    <property type="evidence" value="ECO:0007669"/>
    <property type="project" value="UniProtKB-KW"/>
</dbReference>
<feature type="compositionally biased region" description="Basic and acidic residues" evidence="10">
    <location>
        <begin position="478"/>
        <end position="494"/>
    </location>
</feature>
<feature type="compositionally biased region" description="Acidic residues" evidence="10">
    <location>
        <begin position="531"/>
        <end position="542"/>
    </location>
</feature>
<feature type="domain" description="PD-(D/E)XK endonuclease-like" evidence="11">
    <location>
        <begin position="71"/>
        <end position="224"/>
    </location>
</feature>
<keyword evidence="2" id="KW-0547">Nucleotide-binding</keyword>
<evidence type="ECO:0000256" key="7">
    <source>
        <dbReference type="ARBA" id="ARBA00022840"/>
    </source>
</evidence>
<keyword evidence="13" id="KW-1185">Reference proteome</keyword>
<evidence type="ECO:0000256" key="8">
    <source>
        <dbReference type="ARBA" id="ARBA00023125"/>
    </source>
</evidence>
<evidence type="ECO:0000256" key="4">
    <source>
        <dbReference type="ARBA" id="ARBA00022801"/>
    </source>
</evidence>
<feature type="compositionally biased region" description="Low complexity" evidence="10">
    <location>
        <begin position="569"/>
        <end position="584"/>
    </location>
</feature>
<name>A0A7W3XT84_9BACL</name>
<keyword evidence="3" id="KW-0227">DNA damage</keyword>
<dbReference type="Pfam" id="PF13479">
    <property type="entry name" value="AAA_24"/>
    <property type="match status" value="1"/>
</dbReference>
<feature type="region of interest" description="Disordered" evidence="10">
    <location>
        <begin position="477"/>
        <end position="595"/>
    </location>
</feature>
<keyword evidence="8" id="KW-0238">DNA-binding</keyword>
<evidence type="ECO:0000256" key="2">
    <source>
        <dbReference type="ARBA" id="ARBA00022741"/>
    </source>
</evidence>
<keyword evidence="9" id="KW-0234">DNA repair</keyword>
<comment type="caution">
    <text evidence="12">The sequence shown here is derived from an EMBL/GenBank/DDBJ whole genome shotgun (WGS) entry which is preliminary data.</text>
</comment>
<evidence type="ECO:0000256" key="9">
    <source>
        <dbReference type="ARBA" id="ARBA00023204"/>
    </source>
</evidence>
<reference evidence="12 13" key="1">
    <citation type="submission" date="2020-08" db="EMBL/GenBank/DDBJ databases">
        <title>Genomic Encyclopedia of Type Strains, Phase III (KMG-III): the genomes of soil and plant-associated and newly described type strains.</title>
        <authorList>
            <person name="Whitman W."/>
        </authorList>
    </citation>
    <scope>NUCLEOTIDE SEQUENCE [LARGE SCALE GENOMIC DNA]</scope>
    <source>
        <strain evidence="12 13">CECT 8693</strain>
    </source>
</reference>
<evidence type="ECO:0000256" key="3">
    <source>
        <dbReference type="ARBA" id="ARBA00022763"/>
    </source>
</evidence>
<dbReference type="GO" id="GO:0005524">
    <property type="term" value="F:ATP binding"/>
    <property type="evidence" value="ECO:0007669"/>
    <property type="project" value="UniProtKB-KW"/>
</dbReference>
<dbReference type="InterPro" id="IPR027417">
    <property type="entry name" value="P-loop_NTPase"/>
</dbReference>
<keyword evidence="1" id="KW-0540">Nuclease</keyword>
<evidence type="ECO:0000256" key="5">
    <source>
        <dbReference type="ARBA" id="ARBA00022806"/>
    </source>
</evidence>
<proteinExistence type="predicted"/>
<accession>A0A7W3XT84</accession>
<evidence type="ECO:0000256" key="1">
    <source>
        <dbReference type="ARBA" id="ARBA00022722"/>
    </source>
</evidence>